<organism evidence="1 2">
    <name type="scientific">Trifolium subterraneum</name>
    <name type="common">Subterranean clover</name>
    <dbReference type="NCBI Taxonomy" id="3900"/>
    <lineage>
        <taxon>Eukaryota</taxon>
        <taxon>Viridiplantae</taxon>
        <taxon>Streptophyta</taxon>
        <taxon>Embryophyta</taxon>
        <taxon>Tracheophyta</taxon>
        <taxon>Spermatophyta</taxon>
        <taxon>Magnoliopsida</taxon>
        <taxon>eudicotyledons</taxon>
        <taxon>Gunneridae</taxon>
        <taxon>Pentapetalae</taxon>
        <taxon>rosids</taxon>
        <taxon>fabids</taxon>
        <taxon>Fabales</taxon>
        <taxon>Fabaceae</taxon>
        <taxon>Papilionoideae</taxon>
        <taxon>50 kb inversion clade</taxon>
        <taxon>NPAAA clade</taxon>
        <taxon>Hologalegina</taxon>
        <taxon>IRL clade</taxon>
        <taxon>Trifolieae</taxon>
        <taxon>Trifolium</taxon>
    </lineage>
</organism>
<dbReference type="AlphaFoldDB" id="A0A2Z6MC32"/>
<reference evidence="2" key="1">
    <citation type="journal article" date="2017" name="Front. Plant Sci.">
        <title>Climate Clever Clovers: New Paradigm to Reduce the Environmental Footprint of Ruminants by Breeding Low Methanogenic Forages Utilizing Haplotype Variation.</title>
        <authorList>
            <person name="Kaur P."/>
            <person name="Appels R."/>
            <person name="Bayer P.E."/>
            <person name="Keeble-Gagnere G."/>
            <person name="Wang J."/>
            <person name="Hirakawa H."/>
            <person name="Shirasawa K."/>
            <person name="Vercoe P."/>
            <person name="Stefanova K."/>
            <person name="Durmic Z."/>
            <person name="Nichols P."/>
            <person name="Revell C."/>
            <person name="Isobe S.N."/>
            <person name="Edwards D."/>
            <person name="Erskine W."/>
        </authorList>
    </citation>
    <scope>NUCLEOTIDE SEQUENCE [LARGE SCALE GENOMIC DNA]</scope>
    <source>
        <strain evidence="2">cv. Daliak</strain>
    </source>
</reference>
<dbReference type="OrthoDB" id="1429668at2759"/>
<accession>A0A2Z6MC32</accession>
<sequence length="69" mass="7930">MGLGKGCKMMELSNVEETKEEGEDGGEKAKRTCRLWKRGVIVEMLGRKIGFKALESHLKHMWVRRVIDI</sequence>
<keyword evidence="2" id="KW-1185">Reference proteome</keyword>
<name>A0A2Z6MC32_TRISU</name>
<protein>
    <recommendedName>
        <fullName evidence="3">DUF4283 domain-containing protein</fullName>
    </recommendedName>
</protein>
<dbReference type="EMBL" id="DF973421">
    <property type="protein sequence ID" value="GAU30236.1"/>
    <property type="molecule type" value="Genomic_DNA"/>
</dbReference>
<evidence type="ECO:0008006" key="3">
    <source>
        <dbReference type="Google" id="ProtNLM"/>
    </source>
</evidence>
<evidence type="ECO:0000313" key="2">
    <source>
        <dbReference type="Proteomes" id="UP000242715"/>
    </source>
</evidence>
<dbReference type="Proteomes" id="UP000242715">
    <property type="component" value="Unassembled WGS sequence"/>
</dbReference>
<evidence type="ECO:0000313" key="1">
    <source>
        <dbReference type="EMBL" id="GAU30236.1"/>
    </source>
</evidence>
<gene>
    <name evidence="1" type="ORF">TSUD_67880</name>
</gene>
<proteinExistence type="predicted"/>